<dbReference type="InParanoid" id="C3Y4Y9"/>
<comment type="subcellular location">
    <subcellularLocation>
        <location evidence="2">Cell membrane</location>
    </subcellularLocation>
    <subcellularLocation>
        <location evidence="1">Membrane</location>
        <topology evidence="1">Multi-pass membrane protein</topology>
    </subcellularLocation>
</comment>
<evidence type="ECO:0008006" key="19">
    <source>
        <dbReference type="Google" id="ProtNLM"/>
    </source>
</evidence>
<dbReference type="eggNOG" id="KOG3599">
    <property type="taxonomic scope" value="Eukaryota"/>
</dbReference>
<dbReference type="FunFam" id="2.60.120.290:FF:000068">
    <property type="entry name" value="Metalloendopeptidase"/>
    <property type="match status" value="1"/>
</dbReference>
<sequence length="2084" mass="230582">MSFYVTQSSSGIISSAHAESDHYSSDTVCSWTVEAAENLTVALNFLTLDLADHGDCQYDYVAVHDGNSSTAPLLGRFCDTMATVTTTGRSMTVVFVTNSTEESTGFRATFYQVGDDQDISTVGYGRTTDVLAVTELQQTTAEVFPTDEYTTDAPVMEFTTEQDPSTQRYDGITDSPVVTTAEEYTTDSSISTVKGTTYVMPFTTAQPHHTTTAHSSTVTATPTCERKGYGWNGTHCEDVDECARGDHSCPKEHTCLNTDGSYSCFPCVATVSVSGGGANMSSAETVLRRFPLQLQAQAHIECKSDKYKVKYEWSAFQQLGYGRASRVVPILLPASIETTRTELLMPKNVLPYGNVLLLVTATVTDELSGLKMLKQAERWVRVAPSPLVADIFGGTARSVAEGTDIVLNASPSFDPDGMTEAPSLNYTWSCMAGHPLEAYNISKDLCDEVFNDGASGPVQRINQTKLPPGETVFTFNVTVRYPGRQPVWFAQALWIVEEGSPIVSISCHSNCNRRANPSERLVLESTCFNCELDNHYVSYDWLLVKAPVGFGLSDLNWDVESITGTHLPDLVVRSGVFTVSGNYVLRVEVSLEDGRRGFAEYSFETNEPPTVGSCTISPPVGTALVTSFSASCNGFYDQDNPLTYSYLYSTGGERLASLSTTSGETLSLLYSGTASTMPPQLLPVGQASRDYNVTLQVRVSDAFGATSSVTMYVQVNDLPPGESAAVAGLLTRGENSALNNLVRTGDVQAVLQLARSVSSVLNAARGNMTVAETESFTKIRTAMVTGLSKFQPRSMSSVNSIAASINVMAGSSHAVEKAKHTADAEGNIQNVQHSTNAIFDTMNTMNELLLHGKRPGEKPTVFVQDEFEMSLTKQRCRNMGAQIVSTSGGAGKAGSWFRIPDASVLFGQACGDSVGSENYQTTLNPFGYASNADMVKSSVAALQFRTDSGAMPVHNLTQPIEVVTPRKDGAVAVRTERAATAPIGHNLMTVHKFNVTGQGSVHITLQPDEEGATVHLYLRHRAPPTRSTFNWTFTLPQAPEQLYTIPMDDKKDLRADPYTVYISEDEIDGWEGECYLGVEYVLRNDSENDPFRDHTDVDIRESNITLNYTIKIFTSKCLFFDVSSHLWKSDGCKVGPLTSESQTHCFCNHLTAFGSDFQFFVAPNSLNIMEALKEFKNIHDNPAVVSTISIIVGIYLLLILWGRKRDMDDTKKMGATILGTSTGGSGLYQIVVFTGTRSNSGTTAKVSLILHGDVGESGPHTLEDSNRLTFARGGVDTFLVTTSLPVGALSHIHVWHDNFGDDPSWYLDRIIVTDLEEDTRSIFVGDTTFTRVERISCCLSLLLCTMVTNIMFFGKGETYHRPPPLDIMGFQVQLPISWAEVIIGIESALLVFPVNLLIVQIFRHCAPWEQRRVGSGGQGSKKARGCLLPWWFIFFAWCLVLGSCAASAFFTILYGFEYGPDKAEAWLLTFLTSFFFDILITQPIKIILIGLFIALVVKVPHKTVPPDSAELDKARERRFVEIGLRQALHELAFYLFYILVLLVVANGNRDANMYHMTRSMESIFVPSFKDEPFVDIVGHCTPPYSMWDKDEESYDVGWLIPDAAADGNLSIGDNTSAKLSPWRYSRPSLKAAVPHPGKHGFYEGGGYLSELTEVTEMNLTLSELEASGWIDHKTRAVFIEFIVYNPNCNLFSVVVLLAEFTAWGKVDTSNNGQAILYTTTWSYIVLGFQIIFVLITFYYFFKEMRKVLLLGSGYFKMFWNVVDLCVCMLSLAEIGVTLYTSYLLVDFNRPHHKTTQPYSKYHQATSWYTIKTYVLGCLVCLATLKLLKLCLFNKFVERGAKVTKMAARPLCGFMLIFAIVFSSFAMLAFLLLGDSLEGYSSYISTMQTMLQMMLGSFDYYRVEGAHWILGPTMLFAFLFFFNFIIILMFLAILDEAYHSVKGEERLNGKSMNRKIADLAYKRLENLLKTRNSSNDSKCIQGVPDTEEEKCDFSTLDNIAPLSRNGGEQQAEEGIYGKPHDESSHKRRSFFDLVCGRRSEKRSSNYEIRLLHYRPTSDVEARDCATCSDRYLEYAPEQTSTETRL</sequence>
<dbReference type="PANTHER" id="PTHR10877:SF194">
    <property type="entry name" value="LOCATION OF VULVA DEFECTIVE 1"/>
    <property type="match status" value="1"/>
</dbReference>
<reference evidence="18" key="1">
    <citation type="journal article" date="2008" name="Nature">
        <title>The amphioxus genome and the evolution of the chordate karyotype.</title>
        <authorList>
            <consortium name="US DOE Joint Genome Institute (JGI-PGF)"/>
            <person name="Putnam N.H."/>
            <person name="Butts T."/>
            <person name="Ferrier D.E.K."/>
            <person name="Furlong R.F."/>
            <person name="Hellsten U."/>
            <person name="Kawashima T."/>
            <person name="Robinson-Rechavi M."/>
            <person name="Shoguchi E."/>
            <person name="Terry A."/>
            <person name="Yu J.-K."/>
            <person name="Benito-Gutierrez E.L."/>
            <person name="Dubchak I."/>
            <person name="Garcia-Fernandez J."/>
            <person name="Gibson-Brown J.J."/>
            <person name="Grigoriev I.V."/>
            <person name="Horton A.C."/>
            <person name="de Jong P.J."/>
            <person name="Jurka J."/>
            <person name="Kapitonov V.V."/>
            <person name="Kohara Y."/>
            <person name="Kuroki Y."/>
            <person name="Lindquist E."/>
            <person name="Lucas S."/>
            <person name="Osoegawa K."/>
            <person name="Pennacchio L.A."/>
            <person name="Salamov A.A."/>
            <person name="Satou Y."/>
            <person name="Sauka-Spengler T."/>
            <person name="Schmutz J."/>
            <person name="Shin-I T."/>
            <person name="Toyoda A."/>
            <person name="Bronner-Fraser M."/>
            <person name="Fujiyama A."/>
            <person name="Holland L.Z."/>
            <person name="Holland P.W.H."/>
            <person name="Satoh N."/>
            <person name="Rokhsar D.S."/>
        </authorList>
    </citation>
    <scope>NUCLEOTIDE SEQUENCE [LARGE SCALE GENOMIC DNA]</scope>
    <source>
        <strain evidence="18">S238N-H82</strain>
        <tissue evidence="18">Testes</tissue>
    </source>
</reference>
<dbReference type="SMART" id="SM00042">
    <property type="entry name" value="CUB"/>
    <property type="match status" value="1"/>
</dbReference>
<dbReference type="SUPFAM" id="SSF49854">
    <property type="entry name" value="Spermadhesin, CUB domain"/>
    <property type="match status" value="1"/>
</dbReference>
<feature type="transmembrane region" description="Helical" evidence="14">
    <location>
        <begin position="1474"/>
        <end position="1497"/>
    </location>
</feature>
<dbReference type="InterPro" id="IPR001024">
    <property type="entry name" value="PLAT/LH2_dom"/>
</dbReference>
<dbReference type="InterPro" id="IPR036392">
    <property type="entry name" value="PLAT/LH2_dom_sf"/>
</dbReference>
<dbReference type="GO" id="GO:0005509">
    <property type="term" value="F:calcium ion binding"/>
    <property type="evidence" value="ECO:0007669"/>
    <property type="project" value="InterPro"/>
</dbReference>
<dbReference type="InterPro" id="IPR000203">
    <property type="entry name" value="GPS"/>
</dbReference>
<dbReference type="SMART" id="SM00303">
    <property type="entry name" value="GPS"/>
    <property type="match status" value="1"/>
</dbReference>
<evidence type="ECO:0000256" key="3">
    <source>
        <dbReference type="ARBA" id="ARBA00007200"/>
    </source>
</evidence>
<evidence type="ECO:0000259" key="15">
    <source>
        <dbReference type="PROSITE" id="PS01180"/>
    </source>
</evidence>
<evidence type="ECO:0000256" key="12">
    <source>
        <dbReference type="PROSITE-ProRule" id="PRU00152"/>
    </source>
</evidence>
<evidence type="ECO:0000256" key="9">
    <source>
        <dbReference type="ARBA" id="ARBA00022989"/>
    </source>
</evidence>
<dbReference type="InterPro" id="IPR014010">
    <property type="entry name" value="REJ_dom"/>
</dbReference>
<dbReference type="Pfam" id="PF20519">
    <property type="entry name" value="Polycystin_dom"/>
    <property type="match status" value="1"/>
</dbReference>
<evidence type="ECO:0000259" key="16">
    <source>
        <dbReference type="PROSITE" id="PS50095"/>
    </source>
</evidence>
<dbReference type="Gene3D" id="2.60.220.50">
    <property type="match status" value="1"/>
</dbReference>
<dbReference type="CDD" id="cd00054">
    <property type="entry name" value="EGF_CA"/>
    <property type="match status" value="1"/>
</dbReference>
<feature type="domain" description="CUB" evidence="15">
    <location>
        <begin position="1"/>
        <end position="113"/>
    </location>
</feature>
<dbReference type="eggNOG" id="KOG3714">
    <property type="taxonomic scope" value="Eukaryota"/>
</dbReference>
<feature type="transmembrane region" description="Helical" evidence="14">
    <location>
        <begin position="1376"/>
        <end position="1402"/>
    </location>
</feature>
<dbReference type="FunFam" id="1.10.287.70:FF:000216">
    <property type="entry name" value="Polycystic kidney disease 1b"/>
    <property type="match status" value="1"/>
</dbReference>
<dbReference type="InterPro" id="IPR035914">
    <property type="entry name" value="Sperma_CUB_dom_sf"/>
</dbReference>
<dbReference type="Pfam" id="PF07645">
    <property type="entry name" value="EGF_CA"/>
    <property type="match status" value="1"/>
</dbReference>
<dbReference type="Pfam" id="PF02010">
    <property type="entry name" value="REJ"/>
    <property type="match status" value="1"/>
</dbReference>
<dbReference type="PANTHER" id="PTHR10877">
    <property type="entry name" value="POLYCYSTIN FAMILY MEMBER"/>
    <property type="match status" value="1"/>
</dbReference>
<evidence type="ECO:0000256" key="6">
    <source>
        <dbReference type="ARBA" id="ARBA00022692"/>
    </source>
</evidence>
<dbReference type="EMBL" id="GG666487">
    <property type="protein sequence ID" value="EEN64522.1"/>
    <property type="molecule type" value="Genomic_DNA"/>
</dbReference>
<accession>C3Y4Y9</accession>
<keyword evidence="8" id="KW-0677">Repeat</keyword>
<feature type="domain" description="REJ" evidence="17">
    <location>
        <begin position="264"/>
        <end position="763"/>
    </location>
</feature>
<dbReference type="PROSITE" id="PS51111">
    <property type="entry name" value="REJ"/>
    <property type="match status" value="1"/>
</dbReference>
<dbReference type="PROSITE" id="PS50095">
    <property type="entry name" value="PLAT"/>
    <property type="match status" value="1"/>
</dbReference>
<keyword evidence="11" id="KW-1015">Disulfide bond</keyword>
<dbReference type="Pfam" id="PF01477">
    <property type="entry name" value="PLAT"/>
    <property type="match status" value="1"/>
</dbReference>
<dbReference type="SMART" id="SM00308">
    <property type="entry name" value="LH2"/>
    <property type="match status" value="1"/>
</dbReference>
<keyword evidence="6 14" id="KW-0812">Transmembrane</keyword>
<keyword evidence="5" id="KW-0245">EGF-like domain</keyword>
<dbReference type="InterPro" id="IPR013122">
    <property type="entry name" value="PKD1_2_channel"/>
</dbReference>
<dbReference type="Gene3D" id="1.10.287.70">
    <property type="match status" value="1"/>
</dbReference>
<dbReference type="InterPro" id="IPR049883">
    <property type="entry name" value="NOTCH1_EGF-like"/>
</dbReference>
<evidence type="ECO:0000256" key="2">
    <source>
        <dbReference type="ARBA" id="ARBA00004236"/>
    </source>
</evidence>
<dbReference type="SUPFAM" id="SSF49723">
    <property type="entry name" value="Lipase/lipooxygenase domain (PLAT/LH2 domain)"/>
    <property type="match status" value="1"/>
</dbReference>
<feature type="transmembrane region" description="Helical" evidence="14">
    <location>
        <begin position="1805"/>
        <end position="1829"/>
    </location>
</feature>
<feature type="transmembrane region" description="Helical" evidence="14">
    <location>
        <begin position="1337"/>
        <end position="1356"/>
    </location>
</feature>
<comment type="caution">
    <text evidence="12">Lacks conserved residue(s) required for the propagation of feature annotation.</text>
</comment>
<evidence type="ECO:0000256" key="11">
    <source>
        <dbReference type="ARBA" id="ARBA00023157"/>
    </source>
</evidence>
<dbReference type="PROSITE" id="PS01180">
    <property type="entry name" value="CUB"/>
    <property type="match status" value="1"/>
</dbReference>
<dbReference type="SUPFAM" id="SSF57196">
    <property type="entry name" value="EGF/Laminin"/>
    <property type="match status" value="1"/>
</dbReference>
<dbReference type="InterPro" id="IPR046791">
    <property type="entry name" value="Polycystin_dom"/>
</dbReference>
<evidence type="ECO:0000256" key="5">
    <source>
        <dbReference type="ARBA" id="ARBA00022536"/>
    </source>
</evidence>
<feature type="domain" description="PLAT" evidence="16">
    <location>
        <begin position="1226"/>
        <end position="1343"/>
    </location>
</feature>
<evidence type="ECO:0000259" key="17">
    <source>
        <dbReference type="PROSITE" id="PS51111"/>
    </source>
</evidence>
<evidence type="ECO:0000256" key="13">
    <source>
        <dbReference type="SAM" id="MobiDB-lite"/>
    </source>
</evidence>
<proteinExistence type="inferred from homology"/>
<dbReference type="SMART" id="SM00179">
    <property type="entry name" value="EGF_CA"/>
    <property type="match status" value="1"/>
</dbReference>
<feature type="transmembrane region" description="Helical" evidence="14">
    <location>
        <begin position="1721"/>
        <end position="1741"/>
    </location>
</feature>
<organism>
    <name type="scientific">Branchiostoma floridae</name>
    <name type="common">Florida lancelet</name>
    <name type="synonym">Amphioxus</name>
    <dbReference type="NCBI Taxonomy" id="7739"/>
    <lineage>
        <taxon>Eukaryota</taxon>
        <taxon>Metazoa</taxon>
        <taxon>Chordata</taxon>
        <taxon>Cephalochordata</taxon>
        <taxon>Leptocardii</taxon>
        <taxon>Amphioxiformes</taxon>
        <taxon>Branchiostomatidae</taxon>
        <taxon>Branchiostoma</taxon>
    </lineage>
</organism>
<dbReference type="InterPro" id="IPR051223">
    <property type="entry name" value="Polycystin"/>
</dbReference>
<evidence type="ECO:0000256" key="7">
    <source>
        <dbReference type="ARBA" id="ARBA00022729"/>
    </source>
</evidence>
<dbReference type="InterPro" id="IPR018097">
    <property type="entry name" value="EGF_Ca-bd_CS"/>
</dbReference>
<keyword evidence="4" id="KW-1003">Cell membrane</keyword>
<dbReference type="Gene3D" id="2.10.25.10">
    <property type="entry name" value="Laminin"/>
    <property type="match status" value="1"/>
</dbReference>
<dbReference type="GO" id="GO:0005886">
    <property type="term" value="C:plasma membrane"/>
    <property type="evidence" value="ECO:0007669"/>
    <property type="project" value="UniProtKB-SubCell"/>
</dbReference>
<comment type="similarity">
    <text evidence="3">Belongs to the polycystin family.</text>
</comment>
<feature type="transmembrane region" description="Helical" evidence="14">
    <location>
        <begin position="1850"/>
        <end position="1873"/>
    </location>
</feature>
<feature type="transmembrane region" description="Helical" evidence="14">
    <location>
        <begin position="1912"/>
        <end position="1933"/>
    </location>
</feature>
<feature type="transmembrane region" description="Helical" evidence="14">
    <location>
        <begin position="1430"/>
        <end position="1454"/>
    </location>
</feature>
<keyword evidence="7" id="KW-0732">Signal</keyword>
<evidence type="ECO:0000313" key="18">
    <source>
        <dbReference type="EMBL" id="EEN64522.1"/>
    </source>
</evidence>
<name>C3Y4Y9_BRAFL</name>
<dbReference type="InterPro" id="IPR046338">
    <property type="entry name" value="GAIN_dom_sf"/>
</dbReference>
<evidence type="ECO:0000256" key="10">
    <source>
        <dbReference type="ARBA" id="ARBA00023136"/>
    </source>
</evidence>
<dbReference type="InterPro" id="IPR001881">
    <property type="entry name" value="EGF-like_Ca-bd_dom"/>
</dbReference>
<keyword evidence="10 14" id="KW-0472">Membrane</keyword>
<dbReference type="Gene3D" id="2.60.60.20">
    <property type="entry name" value="PLAT/LH2 domain"/>
    <property type="match status" value="1"/>
</dbReference>
<dbReference type="InterPro" id="IPR000859">
    <property type="entry name" value="CUB_dom"/>
</dbReference>
<protein>
    <recommendedName>
        <fullName evidence="19">Polycystic kidney disease protein 1-like 2</fullName>
    </recommendedName>
</protein>
<feature type="transmembrane region" description="Helical" evidence="14">
    <location>
        <begin position="1183"/>
        <end position="1202"/>
    </location>
</feature>
<evidence type="ECO:0000256" key="4">
    <source>
        <dbReference type="ARBA" id="ARBA00022475"/>
    </source>
</evidence>
<dbReference type="Pfam" id="PF00431">
    <property type="entry name" value="CUB"/>
    <property type="match status" value="1"/>
</dbReference>
<evidence type="ECO:0000256" key="8">
    <source>
        <dbReference type="ARBA" id="ARBA00022737"/>
    </source>
</evidence>
<dbReference type="Gene3D" id="2.60.120.290">
    <property type="entry name" value="Spermadhesin, CUB domain"/>
    <property type="match status" value="1"/>
</dbReference>
<feature type="transmembrane region" description="Helical" evidence="14">
    <location>
        <begin position="1761"/>
        <end position="1785"/>
    </location>
</feature>
<dbReference type="CDD" id="cd00041">
    <property type="entry name" value="CUB"/>
    <property type="match status" value="1"/>
</dbReference>
<dbReference type="InterPro" id="IPR002859">
    <property type="entry name" value="PKD/REJ-like"/>
</dbReference>
<dbReference type="PROSITE" id="PS01187">
    <property type="entry name" value="EGF_CA"/>
    <property type="match status" value="1"/>
</dbReference>
<evidence type="ECO:0000256" key="1">
    <source>
        <dbReference type="ARBA" id="ARBA00004141"/>
    </source>
</evidence>
<evidence type="ECO:0000256" key="14">
    <source>
        <dbReference type="SAM" id="Phobius"/>
    </source>
</evidence>
<keyword evidence="9 14" id="KW-1133">Transmembrane helix</keyword>
<dbReference type="Pfam" id="PF08016">
    <property type="entry name" value="PKD_channel"/>
    <property type="match status" value="1"/>
</dbReference>
<gene>
    <name evidence="18" type="ORF">BRAFLDRAFT_92406</name>
</gene>
<dbReference type="Pfam" id="PF01825">
    <property type="entry name" value="GPS"/>
    <property type="match status" value="1"/>
</dbReference>
<feature type="region of interest" description="Disordered" evidence="13">
    <location>
        <begin position="2001"/>
        <end position="2023"/>
    </location>
</feature>